<dbReference type="EMBL" id="BTCM01000007">
    <property type="protein sequence ID" value="GMK59017.1"/>
    <property type="molecule type" value="Genomic_DNA"/>
</dbReference>
<feature type="transmembrane region" description="Helical" evidence="11">
    <location>
        <begin position="170"/>
        <end position="193"/>
    </location>
</feature>
<keyword evidence="5" id="KW-0677">Repeat</keyword>
<dbReference type="Gene3D" id="1.20.1080.10">
    <property type="entry name" value="Glycerol uptake facilitator protein"/>
    <property type="match status" value="1"/>
</dbReference>
<dbReference type="Proteomes" id="UP001222932">
    <property type="component" value="Unassembled WGS sequence"/>
</dbReference>
<evidence type="ECO:0000256" key="9">
    <source>
        <dbReference type="RuleBase" id="RU000477"/>
    </source>
</evidence>
<dbReference type="InterPro" id="IPR022357">
    <property type="entry name" value="MIP_CS"/>
</dbReference>
<comment type="catalytic activity">
    <reaction evidence="8">
        <text>H2O(in) = H2O(out)</text>
        <dbReference type="Rhea" id="RHEA:29667"/>
        <dbReference type="ChEBI" id="CHEBI:15377"/>
    </reaction>
</comment>
<dbReference type="InterPro" id="IPR050363">
    <property type="entry name" value="MIP/Aquaporin"/>
</dbReference>
<dbReference type="FunFam" id="1.20.1080.10:FF:000027">
    <property type="entry name" value="MIP aquaporin"/>
    <property type="match status" value="1"/>
</dbReference>
<evidence type="ECO:0000313" key="12">
    <source>
        <dbReference type="EMBL" id="GMK59017.1"/>
    </source>
</evidence>
<dbReference type="Pfam" id="PF00230">
    <property type="entry name" value="MIP"/>
    <property type="match status" value="1"/>
</dbReference>
<dbReference type="PROSITE" id="PS00221">
    <property type="entry name" value="MIP"/>
    <property type="match status" value="1"/>
</dbReference>
<dbReference type="PANTHER" id="PTHR43829:SF9">
    <property type="entry name" value="AQUAPORIN-9"/>
    <property type="match status" value="1"/>
</dbReference>
<feature type="region of interest" description="Disordered" evidence="10">
    <location>
        <begin position="95"/>
        <end position="129"/>
    </location>
</feature>
<keyword evidence="6 11" id="KW-1133">Transmembrane helix</keyword>
<name>A0AAD3YEI2_9TREE</name>
<dbReference type="GO" id="GO:0015254">
    <property type="term" value="F:glycerol channel activity"/>
    <property type="evidence" value="ECO:0007669"/>
    <property type="project" value="TreeGrafter"/>
</dbReference>
<protein>
    <recommendedName>
        <fullName evidence="14">Aquaporin</fullName>
    </recommendedName>
</protein>
<comment type="caution">
    <text evidence="12">The sequence shown here is derived from an EMBL/GenBank/DDBJ whole genome shotgun (WGS) entry which is preliminary data.</text>
</comment>
<keyword evidence="4 9" id="KW-0812">Transmembrane</keyword>
<proteinExistence type="inferred from homology"/>
<feature type="transmembrane region" description="Helical" evidence="11">
    <location>
        <begin position="305"/>
        <end position="325"/>
    </location>
</feature>
<dbReference type="GO" id="GO:0015250">
    <property type="term" value="F:water channel activity"/>
    <property type="evidence" value="ECO:0007669"/>
    <property type="project" value="TreeGrafter"/>
</dbReference>
<dbReference type="InterPro" id="IPR000425">
    <property type="entry name" value="MIP"/>
</dbReference>
<evidence type="ECO:0008006" key="14">
    <source>
        <dbReference type="Google" id="ProtNLM"/>
    </source>
</evidence>
<reference evidence="12" key="1">
    <citation type="journal article" date="2023" name="BMC Genomics">
        <title>Chromosome-level genome assemblies of Cutaneotrichosporon spp. (Trichosporonales, Basidiomycota) reveal imbalanced evolution between nucleotide sequences and chromosome synteny.</title>
        <authorList>
            <person name="Kobayashi Y."/>
            <person name="Kayamori A."/>
            <person name="Aoki K."/>
            <person name="Shiwa Y."/>
            <person name="Matsutani M."/>
            <person name="Fujita N."/>
            <person name="Sugita T."/>
            <person name="Iwasaki W."/>
            <person name="Tanaka N."/>
            <person name="Takashima M."/>
        </authorList>
    </citation>
    <scope>NUCLEOTIDE SEQUENCE</scope>
    <source>
        <strain evidence="12">HIS016</strain>
    </source>
</reference>
<feature type="compositionally biased region" description="Basic and acidic residues" evidence="10">
    <location>
        <begin position="34"/>
        <end position="43"/>
    </location>
</feature>
<evidence type="ECO:0000256" key="3">
    <source>
        <dbReference type="ARBA" id="ARBA00022448"/>
    </source>
</evidence>
<accession>A0AAD3YEI2</accession>
<evidence type="ECO:0000313" key="13">
    <source>
        <dbReference type="Proteomes" id="UP001222932"/>
    </source>
</evidence>
<dbReference type="AlphaFoldDB" id="A0AAD3YEI2"/>
<evidence type="ECO:0000256" key="11">
    <source>
        <dbReference type="SAM" id="Phobius"/>
    </source>
</evidence>
<evidence type="ECO:0000256" key="2">
    <source>
        <dbReference type="ARBA" id="ARBA00006175"/>
    </source>
</evidence>
<dbReference type="InterPro" id="IPR023271">
    <property type="entry name" value="Aquaporin-like"/>
</dbReference>
<evidence type="ECO:0000256" key="8">
    <source>
        <dbReference type="ARBA" id="ARBA00034651"/>
    </source>
</evidence>
<organism evidence="12 13">
    <name type="scientific">Cutaneotrichosporon spelunceum</name>
    <dbReference type="NCBI Taxonomy" id="1672016"/>
    <lineage>
        <taxon>Eukaryota</taxon>
        <taxon>Fungi</taxon>
        <taxon>Dikarya</taxon>
        <taxon>Basidiomycota</taxon>
        <taxon>Agaricomycotina</taxon>
        <taxon>Tremellomycetes</taxon>
        <taxon>Trichosporonales</taxon>
        <taxon>Trichosporonaceae</taxon>
        <taxon>Cutaneotrichosporon</taxon>
    </lineage>
</organism>
<sequence length="439" mass="47979">METQEHTPHEHIHQDIRFDEAMSDISSLAGSPPMHRELSRLSDRGPSQDLHRRPSFVATGIPNAHPIQNVIGPGHRIQEPQVQYVLVTPEMLEQMQHSQGPWHPAPGGLGDVTPGHTTAHAAPKTSSLPVHKPSSVQHFEHHPELESNLEQHDSLPANPLARLRHKYKDYIGEFIGTMILIIFGNGVNCQAVLSKWAQGQYLSISFGWGIGVMFGVYVCGGVSGGHINPAVTIALAAFRGFPWRKVPGYFLAQTLGACVGSCLVQGNYHALLNSFEGGYNVRTFGLETSTGALFFTNTQPYMTNVGAFFSEVLATAVLMGLILCLSDQNNNPIPNGMNGLVLLWLIVGIGAALGTETAYCLNPARDLGPRIACAIFGYPRVIWTYRNCYWIYTPIIATICGALIGAFSYDLFIFSGAESPLNRPWPRKEKTEKSGLAQV</sequence>
<evidence type="ECO:0000256" key="7">
    <source>
        <dbReference type="ARBA" id="ARBA00023136"/>
    </source>
</evidence>
<keyword evidence="3 9" id="KW-0813">Transport</keyword>
<evidence type="ECO:0000256" key="4">
    <source>
        <dbReference type="ARBA" id="ARBA00022692"/>
    </source>
</evidence>
<feature type="transmembrane region" description="Helical" evidence="11">
    <location>
        <begin position="337"/>
        <end position="355"/>
    </location>
</feature>
<dbReference type="SUPFAM" id="SSF81338">
    <property type="entry name" value="Aquaporin-like"/>
    <property type="match status" value="1"/>
</dbReference>
<feature type="transmembrane region" description="Helical" evidence="11">
    <location>
        <begin position="389"/>
        <end position="414"/>
    </location>
</feature>
<gene>
    <name evidence="12" type="ORF">CspeluHIS016_0700320</name>
</gene>
<evidence type="ECO:0000256" key="5">
    <source>
        <dbReference type="ARBA" id="ARBA00022737"/>
    </source>
</evidence>
<dbReference type="PANTHER" id="PTHR43829">
    <property type="entry name" value="AQUAPORIN OR AQUAGLYCEROPORIN RELATED"/>
    <property type="match status" value="1"/>
</dbReference>
<dbReference type="PRINTS" id="PR00783">
    <property type="entry name" value="MINTRINSICP"/>
</dbReference>
<evidence type="ECO:0000256" key="10">
    <source>
        <dbReference type="SAM" id="MobiDB-lite"/>
    </source>
</evidence>
<feature type="region of interest" description="Disordered" evidence="10">
    <location>
        <begin position="27"/>
        <end position="50"/>
    </location>
</feature>
<comment type="subcellular location">
    <subcellularLocation>
        <location evidence="1">Membrane</location>
        <topology evidence="1">Multi-pass membrane protein</topology>
    </subcellularLocation>
</comment>
<dbReference type="CDD" id="cd00333">
    <property type="entry name" value="MIP"/>
    <property type="match status" value="1"/>
</dbReference>
<keyword evidence="13" id="KW-1185">Reference proteome</keyword>
<evidence type="ECO:0000256" key="1">
    <source>
        <dbReference type="ARBA" id="ARBA00004141"/>
    </source>
</evidence>
<comment type="similarity">
    <text evidence="2 9">Belongs to the MIP/aquaporin (TC 1.A.8) family.</text>
</comment>
<feature type="transmembrane region" description="Helical" evidence="11">
    <location>
        <begin position="205"/>
        <end position="238"/>
    </location>
</feature>
<dbReference type="NCBIfam" id="TIGR00861">
    <property type="entry name" value="MIP"/>
    <property type="match status" value="1"/>
</dbReference>
<dbReference type="GO" id="GO:0005886">
    <property type="term" value="C:plasma membrane"/>
    <property type="evidence" value="ECO:0007669"/>
    <property type="project" value="TreeGrafter"/>
</dbReference>
<keyword evidence="7 11" id="KW-0472">Membrane</keyword>
<evidence type="ECO:0000256" key="6">
    <source>
        <dbReference type="ARBA" id="ARBA00022989"/>
    </source>
</evidence>
<reference evidence="12" key="2">
    <citation type="submission" date="2023-06" db="EMBL/GenBank/DDBJ databases">
        <authorList>
            <person name="Kobayashi Y."/>
            <person name="Kayamori A."/>
            <person name="Aoki K."/>
            <person name="Shiwa Y."/>
            <person name="Fujita N."/>
            <person name="Sugita T."/>
            <person name="Iwasaki W."/>
            <person name="Tanaka N."/>
            <person name="Takashima M."/>
        </authorList>
    </citation>
    <scope>NUCLEOTIDE SEQUENCE</scope>
    <source>
        <strain evidence="12">HIS016</strain>
    </source>
</reference>